<comment type="caution">
    <text evidence="1">The sequence shown here is derived from an EMBL/GenBank/DDBJ whole genome shotgun (WGS) entry which is preliminary data.</text>
</comment>
<organism evidence="1 2">
    <name type="scientific">Brachionus plicatilis</name>
    <name type="common">Marine rotifer</name>
    <name type="synonym">Brachionus muelleri</name>
    <dbReference type="NCBI Taxonomy" id="10195"/>
    <lineage>
        <taxon>Eukaryota</taxon>
        <taxon>Metazoa</taxon>
        <taxon>Spiralia</taxon>
        <taxon>Gnathifera</taxon>
        <taxon>Rotifera</taxon>
        <taxon>Eurotatoria</taxon>
        <taxon>Monogononta</taxon>
        <taxon>Pseudotrocha</taxon>
        <taxon>Ploima</taxon>
        <taxon>Brachionidae</taxon>
        <taxon>Brachionus</taxon>
    </lineage>
</organism>
<accession>A0A3M7S9P7</accession>
<dbReference type="OrthoDB" id="10519188at2759"/>
<evidence type="ECO:0000313" key="1">
    <source>
        <dbReference type="EMBL" id="RNA32280.1"/>
    </source>
</evidence>
<proteinExistence type="predicted"/>
<dbReference type="Proteomes" id="UP000276133">
    <property type="component" value="Unassembled WGS sequence"/>
</dbReference>
<evidence type="ECO:0000313" key="2">
    <source>
        <dbReference type="Proteomes" id="UP000276133"/>
    </source>
</evidence>
<sequence>MKLSVLSKLALMPGGGSKTNARPNLNKLLGIFGFISMDKNILKLGWACRCTFLSSTHLPVLEEVPIDFSAWVKPSAEPIAIEISCLLFSAARSSTRPEAS</sequence>
<dbReference type="EMBL" id="REGN01001821">
    <property type="protein sequence ID" value="RNA32280.1"/>
    <property type="molecule type" value="Genomic_DNA"/>
</dbReference>
<protein>
    <submittedName>
        <fullName evidence="1">Uncharacterized protein</fullName>
    </submittedName>
</protein>
<reference evidence="1 2" key="1">
    <citation type="journal article" date="2018" name="Sci. Rep.">
        <title>Genomic signatures of local adaptation to the degree of environmental predictability in rotifers.</title>
        <authorList>
            <person name="Franch-Gras L."/>
            <person name="Hahn C."/>
            <person name="Garcia-Roger E.M."/>
            <person name="Carmona M.J."/>
            <person name="Serra M."/>
            <person name="Gomez A."/>
        </authorList>
    </citation>
    <scope>NUCLEOTIDE SEQUENCE [LARGE SCALE GENOMIC DNA]</scope>
    <source>
        <strain evidence="1">HYR1</strain>
    </source>
</reference>
<name>A0A3M7S9P7_BRAPC</name>
<gene>
    <name evidence="1" type="ORF">BpHYR1_016971</name>
</gene>
<dbReference type="AlphaFoldDB" id="A0A3M7S9P7"/>
<keyword evidence="2" id="KW-1185">Reference proteome</keyword>